<evidence type="ECO:0000313" key="5">
    <source>
        <dbReference type="Proteomes" id="UP000223071"/>
    </source>
</evidence>
<dbReference type="Pfam" id="PF12697">
    <property type="entry name" value="Abhydrolase_6"/>
    <property type="match status" value="1"/>
</dbReference>
<accession>A0A2A9HE71</accession>
<keyword evidence="1 4" id="KW-0378">Hydrolase</keyword>
<dbReference type="AlphaFoldDB" id="A0A2A9HE71"/>
<evidence type="ECO:0000259" key="3">
    <source>
        <dbReference type="Pfam" id="PF12697"/>
    </source>
</evidence>
<comment type="caution">
    <text evidence="4">The sequence shown here is derived from an EMBL/GenBank/DDBJ whole genome shotgun (WGS) entry which is preliminary data.</text>
</comment>
<comment type="similarity">
    <text evidence="2">Belongs to the AB hydrolase superfamily. FUS2 hydrolase family.</text>
</comment>
<dbReference type="InterPro" id="IPR050261">
    <property type="entry name" value="FrsA_esterase"/>
</dbReference>
<dbReference type="PANTHER" id="PTHR22946:SF9">
    <property type="entry name" value="POLYKETIDE TRANSFERASE AF380"/>
    <property type="match status" value="1"/>
</dbReference>
<dbReference type="SUPFAM" id="SSF53474">
    <property type="entry name" value="alpha/beta-Hydrolases"/>
    <property type="match status" value="1"/>
</dbReference>
<sequence>MQFTSETTEQGVTERGFDLHVEGERVPGILWLPEGATGPRPLLLLCHGGMQHKRVDTILAKARSFVRHLGYACISIDNPGHGERASEAELAQARALRGATSLPPIDPGRMKQLAARVARAVGEWKAVLDAAQALPEVGDGPVGWWGLSMGTAIGVPFVAGEPRVRAAVLGLAGVRNEEFGRLARQITVPAMVMCQWDDEVAPRDSVLALFDALGSSDKTLHANPGRHVQVPPYERQAWEEFFARHLGRASSPPAPGA</sequence>
<evidence type="ECO:0000256" key="2">
    <source>
        <dbReference type="ARBA" id="ARBA00038115"/>
    </source>
</evidence>
<evidence type="ECO:0000256" key="1">
    <source>
        <dbReference type="ARBA" id="ARBA00022801"/>
    </source>
</evidence>
<evidence type="ECO:0000313" key="4">
    <source>
        <dbReference type="EMBL" id="PFG73305.1"/>
    </source>
</evidence>
<organism evidence="4 5">
    <name type="scientific">Tepidiforma thermophila (strain KCTC 52669 / CGMCC 1.13589 / G233)</name>
    <dbReference type="NCBI Taxonomy" id="2761530"/>
    <lineage>
        <taxon>Bacteria</taxon>
        <taxon>Bacillati</taxon>
        <taxon>Chloroflexota</taxon>
        <taxon>Tepidiformia</taxon>
        <taxon>Tepidiformales</taxon>
        <taxon>Tepidiformaceae</taxon>
        <taxon>Tepidiforma</taxon>
    </lineage>
</organism>
<dbReference type="EMBL" id="PDJQ01000001">
    <property type="protein sequence ID" value="PFG73305.1"/>
    <property type="molecule type" value="Genomic_DNA"/>
</dbReference>
<protein>
    <submittedName>
        <fullName evidence="4">Dienelactone hydrolase</fullName>
    </submittedName>
</protein>
<dbReference type="Proteomes" id="UP000223071">
    <property type="component" value="Unassembled WGS sequence"/>
</dbReference>
<dbReference type="PANTHER" id="PTHR22946">
    <property type="entry name" value="DIENELACTONE HYDROLASE DOMAIN-CONTAINING PROTEIN-RELATED"/>
    <property type="match status" value="1"/>
</dbReference>
<dbReference type="Gene3D" id="3.40.50.1820">
    <property type="entry name" value="alpha/beta hydrolase"/>
    <property type="match status" value="1"/>
</dbReference>
<gene>
    <name evidence="4" type="ORF">A9A59_0500</name>
</gene>
<proteinExistence type="inferred from homology"/>
<dbReference type="InterPro" id="IPR029058">
    <property type="entry name" value="AB_hydrolase_fold"/>
</dbReference>
<dbReference type="GO" id="GO:0052689">
    <property type="term" value="F:carboxylic ester hydrolase activity"/>
    <property type="evidence" value="ECO:0007669"/>
    <property type="project" value="UniProtKB-ARBA"/>
</dbReference>
<dbReference type="RefSeq" id="WP_098502769.1">
    <property type="nucleotide sequence ID" value="NZ_PDJQ01000001.1"/>
</dbReference>
<dbReference type="InterPro" id="IPR000073">
    <property type="entry name" value="AB_hydrolase_1"/>
</dbReference>
<feature type="domain" description="AB hydrolase-1" evidence="3">
    <location>
        <begin position="43"/>
        <end position="250"/>
    </location>
</feature>
<name>A0A2A9HE71_TEPT2</name>
<keyword evidence="5" id="KW-1185">Reference proteome</keyword>
<reference evidence="4 5" key="1">
    <citation type="submission" date="2017-09" db="EMBL/GenBank/DDBJ databases">
        <title>Sequencing the genomes of two abundant thermophiles in Great Basin hot springs: Thermocrinis jamiesonii and novel Chloroflexi Thermoflexus hugenholtzii.</title>
        <authorList>
            <person name="Hedlund B."/>
        </authorList>
    </citation>
    <scope>NUCLEOTIDE SEQUENCE [LARGE SCALE GENOMIC DNA]</scope>
    <source>
        <strain evidence="4 5">G233</strain>
    </source>
</reference>